<accession>A0A9X2KW95</accession>
<evidence type="ECO:0000313" key="6">
    <source>
        <dbReference type="Proteomes" id="UP001155280"/>
    </source>
</evidence>
<dbReference type="InterPro" id="IPR005181">
    <property type="entry name" value="SASA"/>
</dbReference>
<evidence type="ECO:0000256" key="1">
    <source>
        <dbReference type="ARBA" id="ARBA00007401"/>
    </source>
</evidence>
<keyword evidence="2" id="KW-0378">Hydrolase</keyword>
<proteinExistence type="inferred from homology"/>
<comment type="similarity">
    <text evidence="1">Belongs to the glycosyl hydrolase 2 family.</text>
</comment>
<dbReference type="RefSeq" id="WP_241549377.1">
    <property type="nucleotide sequence ID" value="NZ_JANCNS010000001.1"/>
</dbReference>
<dbReference type="AlphaFoldDB" id="A0A9X2KW95"/>
<dbReference type="SUPFAM" id="SSF52266">
    <property type="entry name" value="SGNH hydrolase"/>
    <property type="match status" value="1"/>
</dbReference>
<dbReference type="Pfam" id="PF03629">
    <property type="entry name" value="SASA"/>
    <property type="match status" value="2"/>
</dbReference>
<dbReference type="PANTHER" id="PTHR22901">
    <property type="entry name" value="SIALATE O-ACETYLESTERASE"/>
    <property type="match status" value="1"/>
</dbReference>
<keyword evidence="6" id="KW-1185">Reference proteome</keyword>
<gene>
    <name evidence="5" type="ORF">MKO06_04035</name>
</gene>
<dbReference type="InterPro" id="IPR039329">
    <property type="entry name" value="SIAE"/>
</dbReference>
<name>A0A9X2KW95_9FLAO</name>
<dbReference type="Pfam" id="PF02837">
    <property type="entry name" value="Glyco_hydro_2_N"/>
    <property type="match status" value="1"/>
</dbReference>
<dbReference type="GO" id="GO:0004553">
    <property type="term" value="F:hydrolase activity, hydrolyzing O-glycosyl compounds"/>
    <property type="evidence" value="ECO:0007669"/>
    <property type="project" value="InterPro"/>
</dbReference>
<dbReference type="InterPro" id="IPR008979">
    <property type="entry name" value="Galactose-bd-like_sf"/>
</dbReference>
<reference evidence="5" key="1">
    <citation type="submission" date="2022-07" db="EMBL/GenBank/DDBJ databases">
        <title>Gramela sediminis sp. nov., isolated from deep-sea sediment of the Indian Ocean.</title>
        <authorList>
            <person name="Shi H."/>
        </authorList>
    </citation>
    <scope>NUCLEOTIDE SEQUENCE</scope>
    <source>
        <strain evidence="5">GC03-9</strain>
    </source>
</reference>
<feature type="domain" description="Glycosyl hydrolases family 2 sugar binding" evidence="3">
    <location>
        <begin position="246"/>
        <end position="368"/>
    </location>
</feature>
<sequence>MKYFLGILLFLVFSVEGSCQISLPKLVSDGMVLQRDAEVTIWGWASPGEKIQISFQGQEMGTVTTEEGDWKFQFKNLKPGGPFTMNLDGENSIELKEVYVGDVWICSGQSNMETTMSRVSPLYPDEIDSANNPEIRYFEVPKEYDLTGERTMLSGGSWKAVNRENISDFSAVSYFFGKEIHQKYDIPIGLINSALGGSPVQSWLSEDALAKYPEYLAEVERLSPEGVIDSLENLDQERIRNWYADVNSRDLGLKSNWKSKEIDDSSWQSMQVPSFWNESVLGDINGIVWFRKSFELDESYSQKEAGLLLGNIVDADSVFVNGEFVGNTTYKYPPRRYTIPRGILKAGENTISIKILNERGPGGFITDKPYELRFGDDSSLDLKGKWKYRLGAKAETLQPQTFYRWKPQGLYNAMIHPLLNYSIKGVIWYQGESNTGEPGKYKAMFSDMINDWREKWDQEPENFPFLFVQLANFMESQDEPTDSNWARLREAQMKSLEVPATGMAVAIDIGEWNDIHPLNKKDVGERLALAAYKVAYGEDVIPGGPIMESYQIKGDSVVINFKNIGSGLQIRNGSILKEFAIAGADKNFVWADAQIVGDKIIVHSSEVENPVAVRYAWADNPDEANLYNKEGLPASPFRTDDWE</sequence>
<dbReference type="GO" id="GO:0005975">
    <property type="term" value="P:carbohydrate metabolic process"/>
    <property type="evidence" value="ECO:0007669"/>
    <property type="project" value="InterPro"/>
</dbReference>
<dbReference type="InterPro" id="IPR006104">
    <property type="entry name" value="Glyco_hydro_2_N"/>
</dbReference>
<organism evidence="5 6">
    <name type="scientific">Christiangramia oceanisediminis</name>
    <dbReference type="NCBI Taxonomy" id="2920386"/>
    <lineage>
        <taxon>Bacteria</taxon>
        <taxon>Pseudomonadati</taxon>
        <taxon>Bacteroidota</taxon>
        <taxon>Flavobacteriia</taxon>
        <taxon>Flavobacteriales</taxon>
        <taxon>Flavobacteriaceae</taxon>
        <taxon>Christiangramia</taxon>
    </lineage>
</organism>
<dbReference type="InterPro" id="IPR036514">
    <property type="entry name" value="SGNH_hydro_sf"/>
</dbReference>
<dbReference type="Gene3D" id="3.40.50.1110">
    <property type="entry name" value="SGNH hydrolase"/>
    <property type="match status" value="1"/>
</dbReference>
<evidence type="ECO:0000313" key="5">
    <source>
        <dbReference type="EMBL" id="MCP9199064.1"/>
    </source>
</evidence>
<evidence type="ECO:0000256" key="2">
    <source>
        <dbReference type="ARBA" id="ARBA00022801"/>
    </source>
</evidence>
<dbReference type="Gene3D" id="2.60.120.260">
    <property type="entry name" value="Galactose-binding domain-like"/>
    <property type="match status" value="1"/>
</dbReference>
<evidence type="ECO:0000259" key="4">
    <source>
        <dbReference type="Pfam" id="PF03629"/>
    </source>
</evidence>
<protein>
    <submittedName>
        <fullName evidence="5">Beta galactosidase jelly roll domain-containing protein</fullName>
    </submittedName>
</protein>
<feature type="domain" description="Sialate O-acetylesterase" evidence="4">
    <location>
        <begin position="404"/>
        <end position="530"/>
    </location>
</feature>
<dbReference type="EMBL" id="JANCNS010000001">
    <property type="protein sequence ID" value="MCP9199064.1"/>
    <property type="molecule type" value="Genomic_DNA"/>
</dbReference>
<comment type="caution">
    <text evidence="5">The sequence shown here is derived from an EMBL/GenBank/DDBJ whole genome shotgun (WGS) entry which is preliminary data.</text>
</comment>
<dbReference type="GO" id="GO:0001681">
    <property type="term" value="F:sialate O-acetylesterase activity"/>
    <property type="evidence" value="ECO:0007669"/>
    <property type="project" value="InterPro"/>
</dbReference>
<feature type="domain" description="Sialate O-acetylesterase" evidence="4">
    <location>
        <begin position="101"/>
        <end position="220"/>
    </location>
</feature>
<dbReference type="PANTHER" id="PTHR22901:SF0">
    <property type="entry name" value="SIALATE O-ACETYLESTERASE"/>
    <property type="match status" value="1"/>
</dbReference>
<dbReference type="Proteomes" id="UP001155280">
    <property type="component" value="Unassembled WGS sequence"/>
</dbReference>
<dbReference type="SUPFAM" id="SSF49785">
    <property type="entry name" value="Galactose-binding domain-like"/>
    <property type="match status" value="1"/>
</dbReference>
<evidence type="ECO:0000259" key="3">
    <source>
        <dbReference type="Pfam" id="PF02837"/>
    </source>
</evidence>